<dbReference type="SUPFAM" id="SSF51735">
    <property type="entry name" value="NAD(P)-binding Rossmann-fold domains"/>
    <property type="match status" value="1"/>
</dbReference>
<keyword evidence="3" id="KW-1185">Reference proteome</keyword>
<proteinExistence type="predicted"/>
<comment type="caution">
    <text evidence="2">The sequence shown here is derived from an EMBL/GenBank/DDBJ whole genome shotgun (WGS) entry which is preliminary data.</text>
</comment>
<accession>A0A6M1KXA7</accession>
<dbReference type="RefSeq" id="WP_164447900.1">
    <property type="nucleotide sequence ID" value="NZ_SAIY01000004.1"/>
</dbReference>
<dbReference type="AlphaFoldDB" id="A0A6M1KXA7"/>
<dbReference type="EMBL" id="SAIY01000004">
    <property type="protein sequence ID" value="NGM13526.1"/>
    <property type="molecule type" value="Genomic_DNA"/>
</dbReference>
<organism evidence="2 3">
    <name type="scientific">Verrucosispora sioxanthis</name>
    <dbReference type="NCBI Taxonomy" id="2499994"/>
    <lineage>
        <taxon>Bacteria</taxon>
        <taxon>Bacillati</taxon>
        <taxon>Actinomycetota</taxon>
        <taxon>Actinomycetes</taxon>
        <taxon>Micromonosporales</taxon>
        <taxon>Micromonosporaceae</taxon>
        <taxon>Micromonospora</taxon>
    </lineage>
</organism>
<feature type="domain" description="NAD-dependent epimerase/dehydratase" evidence="1">
    <location>
        <begin position="4"/>
        <end position="224"/>
    </location>
</feature>
<evidence type="ECO:0000259" key="1">
    <source>
        <dbReference type="Pfam" id="PF01370"/>
    </source>
</evidence>
<protein>
    <submittedName>
        <fullName evidence="2">NAD-dependent epimerase/dehydratase family protein</fullName>
    </submittedName>
</protein>
<dbReference type="PANTHER" id="PTHR43245">
    <property type="entry name" value="BIFUNCTIONAL POLYMYXIN RESISTANCE PROTEIN ARNA"/>
    <property type="match status" value="1"/>
</dbReference>
<reference evidence="2 3" key="1">
    <citation type="submission" date="2020-02" db="EMBL/GenBank/DDBJ databases">
        <title>Draft Genome Sequence of Verrucosispora sp. Strain CWR15, Isolated from Gulf of Mexico Sponge.</title>
        <authorList>
            <person name="Kennedy S.J."/>
            <person name="Cella E."/>
            <person name="Azarian T."/>
            <person name="Baker B.J."/>
            <person name="Shaw L.N."/>
        </authorList>
    </citation>
    <scope>NUCLEOTIDE SEQUENCE [LARGE SCALE GENOMIC DNA]</scope>
    <source>
        <strain evidence="2 3">CWR15</strain>
    </source>
</reference>
<evidence type="ECO:0000313" key="2">
    <source>
        <dbReference type="EMBL" id="NGM13526.1"/>
    </source>
</evidence>
<dbReference type="Proteomes" id="UP000478148">
    <property type="component" value="Unassembled WGS sequence"/>
</dbReference>
<dbReference type="InterPro" id="IPR036291">
    <property type="entry name" value="NAD(P)-bd_dom_sf"/>
</dbReference>
<sequence>MHLLVLGGTWFVGHAIVKAAIDAGWEVTTFNRGTSDPFLKAARPVRGDRTRPEDIARLAAAGSWDAVVDTSGYVPANTLAVARALAPVSGYYVFVSSVSVYQDWPAKPLSEHSDVLYCPPDASPDYGTDIEDGPTQYGYQKAGSEAAAVAAFGVDRTTILRPGVVLGPREYVGRLPWWLRRVAAGGEVLAPGSPDRTIQPVDVRDLAAFTLHAITEHLSGPFNVCAPVNGATFGDMLTECAHVTRSDPSFTWIPDDALLRYGVRQWSELPLWRTFDGVWRVETSAAQAAGLRCRPLAETVRDTWRWMVESGEVSAHDRAAEIGISREKEAQVLDAWRRSGERTG</sequence>
<dbReference type="Gene3D" id="3.40.50.720">
    <property type="entry name" value="NAD(P)-binding Rossmann-like Domain"/>
    <property type="match status" value="1"/>
</dbReference>
<dbReference type="InterPro" id="IPR001509">
    <property type="entry name" value="Epimerase_deHydtase"/>
</dbReference>
<dbReference type="Pfam" id="PF01370">
    <property type="entry name" value="Epimerase"/>
    <property type="match status" value="1"/>
</dbReference>
<evidence type="ECO:0000313" key="3">
    <source>
        <dbReference type="Proteomes" id="UP000478148"/>
    </source>
</evidence>
<dbReference type="InterPro" id="IPR050177">
    <property type="entry name" value="Lipid_A_modif_metabolic_enz"/>
</dbReference>
<name>A0A6M1KXA7_9ACTN</name>
<dbReference type="PANTHER" id="PTHR43245:SF13">
    <property type="entry name" value="UDP-D-APIOSE_UDP-D-XYLOSE SYNTHASE 2"/>
    <property type="match status" value="1"/>
</dbReference>
<gene>
    <name evidence="2" type="ORF">ENC19_13080</name>
</gene>